<reference evidence="7 8" key="1">
    <citation type="journal article" date="2016" name="Mol. Biol. Evol.">
        <title>Genome-Wide Survey of Gut Fungi (Harpellales) Reveals the First Horizontally Transferred Ubiquitin Gene from a Mosquito Host.</title>
        <authorList>
            <person name="Wang Y."/>
            <person name="White M.M."/>
            <person name="Kvist S."/>
            <person name="Moncalvo J.M."/>
        </authorList>
    </citation>
    <scope>NUCLEOTIDE SEQUENCE [LARGE SCALE GENOMIC DNA]</scope>
    <source>
        <strain evidence="7 8">ALG-7-W6</strain>
    </source>
</reference>
<dbReference type="EMBL" id="LSSL01000249">
    <property type="protein sequence ID" value="OLY85069.1"/>
    <property type="molecule type" value="Genomic_DNA"/>
</dbReference>
<evidence type="ECO:0000256" key="5">
    <source>
        <dbReference type="SAM" id="SignalP"/>
    </source>
</evidence>
<comment type="cofactor">
    <cofactor evidence="1">
        <name>Zn(2+)</name>
        <dbReference type="ChEBI" id="CHEBI:29105"/>
    </cofactor>
</comment>
<comment type="caution">
    <text evidence="7">The sequence shown here is derived from an EMBL/GenBank/DDBJ whole genome shotgun (WGS) entry which is preliminary data.</text>
</comment>
<keyword evidence="3" id="KW-0378">Hydrolase</keyword>
<dbReference type="AlphaFoldDB" id="A0A1R0H7F7"/>
<dbReference type="CDD" id="cd06251">
    <property type="entry name" value="M14_ASTE_ASPA-like"/>
    <property type="match status" value="1"/>
</dbReference>
<dbReference type="InterPro" id="IPR043795">
    <property type="entry name" value="N-alpha-Ac-DABA-like"/>
</dbReference>
<dbReference type="InterPro" id="IPR055438">
    <property type="entry name" value="AstE_AspA_cat"/>
</dbReference>
<dbReference type="Proteomes" id="UP000187455">
    <property type="component" value="Unassembled WGS sequence"/>
</dbReference>
<evidence type="ECO:0000259" key="6">
    <source>
        <dbReference type="Pfam" id="PF24827"/>
    </source>
</evidence>
<gene>
    <name evidence="7" type="ORF">AYI68_g752</name>
</gene>
<dbReference type="Pfam" id="PF24827">
    <property type="entry name" value="AstE_AspA_cat"/>
    <property type="match status" value="1"/>
</dbReference>
<keyword evidence="4" id="KW-0862">Zinc</keyword>
<dbReference type="OrthoDB" id="5588846at2759"/>
<name>A0A1R0H7F7_9FUNG</name>
<feature type="domain" description="Succinylglutamate desuccinylase/Aspartoacylase catalytic" evidence="6">
    <location>
        <begin position="76"/>
        <end position="265"/>
    </location>
</feature>
<accession>A0A1R0H7F7</accession>
<dbReference type="PANTHER" id="PTHR37326">
    <property type="entry name" value="BLL3975 PROTEIN"/>
    <property type="match status" value="1"/>
</dbReference>
<evidence type="ECO:0000256" key="2">
    <source>
        <dbReference type="ARBA" id="ARBA00022723"/>
    </source>
</evidence>
<evidence type="ECO:0000313" key="7">
    <source>
        <dbReference type="EMBL" id="OLY85069.1"/>
    </source>
</evidence>
<proteinExistence type="predicted"/>
<dbReference type="GO" id="GO:0046872">
    <property type="term" value="F:metal ion binding"/>
    <property type="evidence" value="ECO:0007669"/>
    <property type="project" value="UniProtKB-KW"/>
</dbReference>
<evidence type="ECO:0000256" key="3">
    <source>
        <dbReference type="ARBA" id="ARBA00022801"/>
    </source>
</evidence>
<keyword evidence="5" id="KW-0732">Signal</keyword>
<keyword evidence="2" id="KW-0479">Metal-binding</keyword>
<feature type="chain" id="PRO_5012051074" evidence="5">
    <location>
        <begin position="21"/>
        <end position="376"/>
    </location>
</feature>
<dbReference type="GO" id="GO:0016788">
    <property type="term" value="F:hydrolase activity, acting on ester bonds"/>
    <property type="evidence" value="ECO:0007669"/>
    <property type="project" value="InterPro"/>
</dbReference>
<dbReference type="SUPFAM" id="SSF53187">
    <property type="entry name" value="Zn-dependent exopeptidases"/>
    <property type="match status" value="1"/>
</dbReference>
<dbReference type="PIRSF" id="PIRSF039012">
    <property type="entry name" value="ASP"/>
    <property type="match status" value="1"/>
</dbReference>
<keyword evidence="8" id="KW-1185">Reference proteome</keyword>
<dbReference type="Gene3D" id="3.40.630.10">
    <property type="entry name" value="Zn peptidases"/>
    <property type="match status" value="1"/>
</dbReference>
<dbReference type="PANTHER" id="PTHR37326:SF1">
    <property type="entry name" value="BLL3975 PROTEIN"/>
    <property type="match status" value="1"/>
</dbReference>
<dbReference type="InterPro" id="IPR053138">
    <property type="entry name" value="N-alpha-Ac-DABA_deacetylase"/>
</dbReference>
<sequence length="376" mass="41645">MRLAAVLSCIAPLFILPVCSQTVYTGDILSGHKVISRLDVDDLPYNSYTKLWLRMTLNQIGQSYHVPIIVAKGHCDGKRLLLSTGIHGDELNGIRVVQRVLKDIDTSTLQGVVVGIPQSNVNAMYAGRREFVSHFETGVLTNINRRFPGNSTARLAPDRYVSILWNNVHNVNNFDSVVDFHTQTSNYKFPNFVYADFRVPYVQTMAELTGADVIKIDDGSSALGSVEVVNDASGRPSITYELGSPLLWQKDQIQRAYDYTFRLMANLTMYPANSDSGVVSEFEAYRSKSFYGNAFDFTNINTGGFVERYVDLLDVVHKGQVVGAIFNVFGDKLKDLTNSVDGVVTSIGTSPLLSASDYIINTIYFSNDTKCQYGGC</sequence>
<evidence type="ECO:0000256" key="4">
    <source>
        <dbReference type="ARBA" id="ARBA00022833"/>
    </source>
</evidence>
<protein>
    <submittedName>
        <fullName evidence="7">N-alpha-acetyl-L-2,4-diaminobutyric acid deacetylase</fullName>
    </submittedName>
</protein>
<feature type="signal peptide" evidence="5">
    <location>
        <begin position="1"/>
        <end position="20"/>
    </location>
</feature>
<organism evidence="7 8">
    <name type="scientific">Smittium mucronatum</name>
    <dbReference type="NCBI Taxonomy" id="133383"/>
    <lineage>
        <taxon>Eukaryota</taxon>
        <taxon>Fungi</taxon>
        <taxon>Fungi incertae sedis</taxon>
        <taxon>Zoopagomycota</taxon>
        <taxon>Kickxellomycotina</taxon>
        <taxon>Harpellomycetes</taxon>
        <taxon>Harpellales</taxon>
        <taxon>Legeriomycetaceae</taxon>
        <taxon>Smittium</taxon>
    </lineage>
</organism>
<evidence type="ECO:0000313" key="8">
    <source>
        <dbReference type="Proteomes" id="UP000187455"/>
    </source>
</evidence>
<dbReference type="GO" id="GO:0016811">
    <property type="term" value="F:hydrolase activity, acting on carbon-nitrogen (but not peptide) bonds, in linear amides"/>
    <property type="evidence" value="ECO:0007669"/>
    <property type="project" value="InterPro"/>
</dbReference>
<evidence type="ECO:0000256" key="1">
    <source>
        <dbReference type="ARBA" id="ARBA00001947"/>
    </source>
</evidence>